<feature type="compositionally biased region" description="Acidic residues" evidence="1">
    <location>
        <begin position="43"/>
        <end position="53"/>
    </location>
</feature>
<protein>
    <submittedName>
        <fullName evidence="2">Uncharacterized protein</fullName>
    </submittedName>
</protein>
<reference evidence="2 3" key="1">
    <citation type="journal article" date="2012" name="Eukaryot. Cell">
        <title>Draft genome sequence of Wickerhamomyces ciferrii NRRL Y-1031 F-60-10.</title>
        <authorList>
            <person name="Schneider J."/>
            <person name="Andrea H."/>
            <person name="Blom J."/>
            <person name="Jaenicke S."/>
            <person name="Ruckert C."/>
            <person name="Schorsch C."/>
            <person name="Szczepanowski R."/>
            <person name="Farwick M."/>
            <person name="Goesmann A."/>
            <person name="Puhler A."/>
            <person name="Schaffer S."/>
            <person name="Tauch A."/>
            <person name="Kohler T."/>
            <person name="Brinkrolf K."/>
        </authorList>
    </citation>
    <scope>NUCLEOTIDE SEQUENCE [LARGE SCALE GENOMIC DNA]</scope>
    <source>
        <strain evidence="3">ATCC 14091 / BCRC 22168 / CBS 111 / JCM 3599 / NBRC 0793 / NRRL Y-1031 F-60-10</strain>
    </source>
</reference>
<dbReference type="InParanoid" id="K0K8C0"/>
<name>K0K8C0_WICCF</name>
<gene>
    <name evidence="2" type="ORF">BN7_622</name>
</gene>
<organism evidence="2 3">
    <name type="scientific">Wickerhamomyces ciferrii (strain ATCC 14091 / BCRC 22168 / CBS 111 / JCM 3599 / NBRC 0793 / NRRL Y-1031 F-60-10)</name>
    <name type="common">Yeast</name>
    <name type="synonym">Pichia ciferrii</name>
    <dbReference type="NCBI Taxonomy" id="1206466"/>
    <lineage>
        <taxon>Eukaryota</taxon>
        <taxon>Fungi</taxon>
        <taxon>Dikarya</taxon>
        <taxon>Ascomycota</taxon>
        <taxon>Saccharomycotina</taxon>
        <taxon>Saccharomycetes</taxon>
        <taxon>Phaffomycetales</taxon>
        <taxon>Wickerhamomycetaceae</taxon>
        <taxon>Wickerhamomyces</taxon>
    </lineage>
</organism>
<feature type="compositionally biased region" description="Acidic residues" evidence="1">
    <location>
        <begin position="16"/>
        <end position="26"/>
    </location>
</feature>
<sequence>MFDKEAQNDKIKVNEEEITADGETSEEGSTRNDAGEESTTNSAEEESITDEISSEMTNENISEPIMENEITIESNITDDVKTEEKSKLRFIRNPHYDSKLTPKWYDIRSIKELINILESEQFEKRKYLVVDSYLANVAIDLSFLEGLRETCKCAVNIYKGDQFREVHIYTGCIYHKKKKRVSKFCDKFGKPIEYCIYCVPKGLDFENDPPPAGTFREYFMFHLTLKDDNDQTSINRITSFSEFTENVLLPYEALSASNIMAGLDEEGSKLLEKGGVVETRLSSKFNFSVKTTKSYYKAENGELLYGPSHVVEHIEIVE</sequence>
<evidence type="ECO:0000313" key="2">
    <source>
        <dbReference type="EMBL" id="CCH41085.1"/>
    </source>
</evidence>
<dbReference type="HOGENOM" id="CLU_874942_0_0_1"/>
<feature type="compositionally biased region" description="Basic and acidic residues" evidence="1">
    <location>
        <begin position="1"/>
        <end position="15"/>
    </location>
</feature>
<proteinExistence type="predicted"/>
<keyword evidence="3" id="KW-1185">Reference proteome</keyword>
<evidence type="ECO:0000256" key="1">
    <source>
        <dbReference type="SAM" id="MobiDB-lite"/>
    </source>
</evidence>
<evidence type="ECO:0000313" key="3">
    <source>
        <dbReference type="Proteomes" id="UP000009328"/>
    </source>
</evidence>
<dbReference type="Proteomes" id="UP000009328">
    <property type="component" value="Unassembled WGS sequence"/>
</dbReference>
<accession>K0K8C0</accession>
<comment type="caution">
    <text evidence="2">The sequence shown here is derived from an EMBL/GenBank/DDBJ whole genome shotgun (WGS) entry which is preliminary data.</text>
</comment>
<dbReference type="AlphaFoldDB" id="K0K8C0"/>
<dbReference type="EMBL" id="CAIF01000011">
    <property type="protein sequence ID" value="CCH41085.1"/>
    <property type="molecule type" value="Genomic_DNA"/>
</dbReference>
<feature type="region of interest" description="Disordered" evidence="1">
    <location>
        <begin position="1"/>
        <end position="67"/>
    </location>
</feature>